<evidence type="ECO:0000313" key="2">
    <source>
        <dbReference type="EMBL" id="ASG69061.1"/>
    </source>
</evidence>
<keyword evidence="3" id="KW-1185">Reference proteome</keyword>
<keyword evidence="1" id="KW-1133">Transmembrane helix</keyword>
<keyword evidence="1" id="KW-0812">Transmembrane</keyword>
<keyword evidence="1" id="KW-0472">Membrane</keyword>
<feature type="transmembrane region" description="Helical" evidence="1">
    <location>
        <begin position="39"/>
        <end position="59"/>
    </location>
</feature>
<feature type="transmembrane region" description="Helical" evidence="1">
    <location>
        <begin position="12"/>
        <end position="33"/>
    </location>
</feature>
<evidence type="ECO:0000256" key="1">
    <source>
        <dbReference type="SAM" id="Phobius"/>
    </source>
</evidence>
<dbReference type="EMBL" id="CP022132">
    <property type="protein sequence ID" value="ASG69061.1"/>
    <property type="molecule type" value="Genomic_DNA"/>
</dbReference>
<name>A0ABM6M2K2_9GAMM</name>
<sequence length="74" mass="8280">MQSIKKDKGIASAVQSSIKMFFSGIGLILFSHIKLTNMIQIITIYICLGIFAVLLWSLAKKTSPSHYDLYQSNL</sequence>
<proteinExistence type="predicted"/>
<dbReference type="Proteomes" id="UP000249910">
    <property type="component" value="Chromosome"/>
</dbReference>
<reference evidence="2 3" key="1">
    <citation type="submission" date="2017-06" db="EMBL/GenBank/DDBJ databases">
        <title>Complete genome of Francisella halioticida.</title>
        <authorList>
            <person name="Sjodin A."/>
        </authorList>
    </citation>
    <scope>NUCLEOTIDE SEQUENCE [LARGE SCALE GENOMIC DNA]</scope>
    <source>
        <strain evidence="2 3">DSM 23729</strain>
    </source>
</reference>
<gene>
    <name evidence="2" type="ORF">CDV26_10270</name>
</gene>
<accession>A0ABM6M2K2</accession>
<organism evidence="2 3">
    <name type="scientific">Francisella halioticida</name>
    <dbReference type="NCBI Taxonomy" id="549298"/>
    <lineage>
        <taxon>Bacteria</taxon>
        <taxon>Pseudomonadati</taxon>
        <taxon>Pseudomonadota</taxon>
        <taxon>Gammaproteobacteria</taxon>
        <taxon>Thiotrichales</taxon>
        <taxon>Francisellaceae</taxon>
        <taxon>Francisella</taxon>
    </lineage>
</organism>
<evidence type="ECO:0008006" key="4">
    <source>
        <dbReference type="Google" id="ProtNLM"/>
    </source>
</evidence>
<evidence type="ECO:0000313" key="3">
    <source>
        <dbReference type="Proteomes" id="UP000249910"/>
    </source>
</evidence>
<protein>
    <recommendedName>
        <fullName evidence="4">MFS transporter</fullName>
    </recommendedName>
</protein>